<evidence type="ECO:0000313" key="4">
    <source>
        <dbReference type="Proteomes" id="UP001487740"/>
    </source>
</evidence>
<dbReference type="Pfam" id="PF00047">
    <property type="entry name" value="ig"/>
    <property type="match status" value="1"/>
</dbReference>
<dbReference type="InterPro" id="IPR003598">
    <property type="entry name" value="Ig_sub2"/>
</dbReference>
<dbReference type="GO" id="GO:0032589">
    <property type="term" value="C:neuron projection membrane"/>
    <property type="evidence" value="ECO:0007669"/>
    <property type="project" value="TreeGrafter"/>
</dbReference>
<dbReference type="PANTHER" id="PTHR23279:SF36">
    <property type="entry name" value="DEFECTIVE PROBOSCIS EXTENSION RESPONSE 9, ISOFORM A"/>
    <property type="match status" value="1"/>
</dbReference>
<gene>
    <name evidence="3" type="ORF">O3P69_010850</name>
</gene>
<dbReference type="SUPFAM" id="SSF48726">
    <property type="entry name" value="Immunoglobulin"/>
    <property type="match status" value="1"/>
</dbReference>
<dbReference type="CDD" id="cd00096">
    <property type="entry name" value="Ig"/>
    <property type="match status" value="1"/>
</dbReference>
<dbReference type="InterPro" id="IPR013783">
    <property type="entry name" value="Ig-like_fold"/>
</dbReference>
<dbReference type="GO" id="GO:0050808">
    <property type="term" value="P:synapse organization"/>
    <property type="evidence" value="ECO:0007669"/>
    <property type="project" value="TreeGrafter"/>
</dbReference>
<proteinExistence type="predicted"/>
<organism evidence="3 4">
    <name type="scientific">Scylla paramamosain</name>
    <name type="common">Mud crab</name>
    <dbReference type="NCBI Taxonomy" id="85552"/>
    <lineage>
        <taxon>Eukaryota</taxon>
        <taxon>Metazoa</taxon>
        <taxon>Ecdysozoa</taxon>
        <taxon>Arthropoda</taxon>
        <taxon>Crustacea</taxon>
        <taxon>Multicrustacea</taxon>
        <taxon>Malacostraca</taxon>
        <taxon>Eumalacostraca</taxon>
        <taxon>Eucarida</taxon>
        <taxon>Decapoda</taxon>
        <taxon>Pleocyemata</taxon>
        <taxon>Brachyura</taxon>
        <taxon>Eubrachyura</taxon>
        <taxon>Portunoidea</taxon>
        <taxon>Portunidae</taxon>
        <taxon>Portuninae</taxon>
        <taxon>Scylla</taxon>
    </lineage>
</organism>
<keyword evidence="4" id="KW-1185">Reference proteome</keyword>
<dbReference type="SMART" id="SM00408">
    <property type="entry name" value="IGc2"/>
    <property type="match status" value="1"/>
</dbReference>
<dbReference type="AlphaFoldDB" id="A0AAW0TJ98"/>
<dbReference type="SMART" id="SM00409">
    <property type="entry name" value="IG"/>
    <property type="match status" value="1"/>
</dbReference>
<feature type="domain" description="Ig-like" evidence="2">
    <location>
        <begin position="38"/>
        <end position="123"/>
    </location>
</feature>
<feature type="signal peptide" evidence="1">
    <location>
        <begin position="1"/>
        <end position="26"/>
    </location>
</feature>
<dbReference type="Gene3D" id="2.60.40.10">
    <property type="entry name" value="Immunoglobulins"/>
    <property type="match status" value="1"/>
</dbReference>
<keyword evidence="1" id="KW-0732">Signal</keyword>
<evidence type="ECO:0000313" key="3">
    <source>
        <dbReference type="EMBL" id="KAK8386507.1"/>
    </source>
</evidence>
<dbReference type="InterPro" id="IPR003599">
    <property type="entry name" value="Ig_sub"/>
</dbReference>
<evidence type="ECO:0000256" key="1">
    <source>
        <dbReference type="SAM" id="SignalP"/>
    </source>
</evidence>
<feature type="chain" id="PRO_5043597975" description="Ig-like domain-containing protein" evidence="1">
    <location>
        <begin position="27"/>
        <end position="173"/>
    </location>
</feature>
<accession>A0AAW0TJ98</accession>
<dbReference type="InterPro" id="IPR037448">
    <property type="entry name" value="Zig-8"/>
</dbReference>
<comment type="caution">
    <text evidence="3">The sequence shown here is derived from an EMBL/GenBank/DDBJ whole genome shotgun (WGS) entry which is preliminary data.</text>
</comment>
<reference evidence="3 4" key="1">
    <citation type="submission" date="2023-03" db="EMBL/GenBank/DDBJ databases">
        <title>High-quality genome of Scylla paramamosain provides insights in environmental adaptation.</title>
        <authorList>
            <person name="Zhang L."/>
        </authorList>
    </citation>
    <scope>NUCLEOTIDE SEQUENCE [LARGE SCALE GENOMIC DNA]</scope>
    <source>
        <strain evidence="3">LZ_2023a</strain>
        <tissue evidence="3">Muscle</tissue>
    </source>
</reference>
<dbReference type="InterPro" id="IPR007110">
    <property type="entry name" value="Ig-like_dom"/>
</dbReference>
<evidence type="ECO:0000259" key="2">
    <source>
        <dbReference type="PROSITE" id="PS50835"/>
    </source>
</evidence>
<protein>
    <recommendedName>
        <fullName evidence="2">Ig-like domain-containing protein</fullName>
    </recommendedName>
</protein>
<dbReference type="EMBL" id="JARAKH010000031">
    <property type="protein sequence ID" value="KAK8386507.1"/>
    <property type="molecule type" value="Genomic_DNA"/>
</dbReference>
<sequence length="173" mass="18554">MQEGPACACCCCCLVLRGGVWRCVLASAVLLISRAAVPSATILNGPEIHVHRGSLINLTCVVEHTPERPLYVVWYHYNKVIDYEDLGGVVVVTHTGQKTVSQLLVKRAEPSDSGKYTCQPSNGEAAFVMLHVLYGEHPGALQTNGGRRGGVSRTEGVVAPLLTLLLLLLHAPC</sequence>
<dbReference type="Proteomes" id="UP001487740">
    <property type="component" value="Unassembled WGS sequence"/>
</dbReference>
<name>A0AAW0TJ98_SCYPA</name>
<dbReference type="FunFam" id="2.60.40.10:FF:000533">
    <property type="entry name" value="Uncharacterized protein, isoform A"/>
    <property type="match status" value="1"/>
</dbReference>
<dbReference type="InterPro" id="IPR036179">
    <property type="entry name" value="Ig-like_dom_sf"/>
</dbReference>
<dbReference type="PROSITE" id="PS50835">
    <property type="entry name" value="IG_LIKE"/>
    <property type="match status" value="1"/>
</dbReference>
<dbReference type="InterPro" id="IPR013151">
    <property type="entry name" value="Immunoglobulin_dom"/>
</dbReference>
<dbReference type="PANTHER" id="PTHR23279">
    <property type="entry name" value="DEFECTIVE PROBOSCIS EXTENSION RESPONSE DPR -RELATED"/>
    <property type="match status" value="1"/>
</dbReference>